<sequence length="356" mass="39905">MNSVNSAALPAIDLYRAWQALRLEQPRLRARDAAAVLGVSEAELTASRLGVDAVRLRCDWPELLPALGTLGHIMALTRNEHCVHERKGHYREVSVSANGAMGLVVSADIDLRLFMAQWASVFAVAENGERDVQRSIQIFDRQGLAVHKVYLTERSDDAAWAPLVERFRAEVQSAELELLPPAERRAPRGDDQVDVGALRADWAALKDTHHFFAMLKRHDLARTQALRLAGHEWAEPLATAELPRLIEAAAAREVPIMVFVGNRHCIQIHTGPVRNLRWLDNWFNVLDAEFNLHLRTPGVVELWRVRKPSVDGVITSLEAYDEEGELVVQLFGARKPGMAERDDWRELAESIAALEV</sequence>
<dbReference type="InterPro" id="IPR053733">
    <property type="entry name" value="Heme_Transport_Util_sf"/>
</dbReference>
<dbReference type="CDD" id="cd16831">
    <property type="entry name" value="HemS-like_C"/>
    <property type="match status" value="1"/>
</dbReference>
<evidence type="ECO:0000259" key="1">
    <source>
        <dbReference type="Pfam" id="PF05171"/>
    </source>
</evidence>
<dbReference type="SUPFAM" id="SSF144064">
    <property type="entry name" value="Heme iron utilization protein-like"/>
    <property type="match status" value="1"/>
</dbReference>
<feature type="domain" description="Haemin-degrading HemS/ChuX" evidence="1">
    <location>
        <begin position="38"/>
        <end position="167"/>
    </location>
</feature>
<dbReference type="Gene3D" id="3.40.1570.10">
    <property type="entry name" value="HemS/ChuS/ChuX like domains"/>
    <property type="match status" value="2"/>
</dbReference>
<protein>
    <submittedName>
        <fullName evidence="2">Hemin transport protein HemS</fullName>
    </submittedName>
</protein>
<evidence type="ECO:0000313" key="2">
    <source>
        <dbReference type="EMBL" id="VDN62267.1"/>
    </source>
</evidence>
<dbReference type="CDD" id="cd16830">
    <property type="entry name" value="HemS-like_N"/>
    <property type="match status" value="1"/>
</dbReference>
<proteinExistence type="predicted"/>
<accession>A0A653B1Z2</accession>
<dbReference type="GO" id="GO:0006826">
    <property type="term" value="P:iron ion transport"/>
    <property type="evidence" value="ECO:0007669"/>
    <property type="project" value="InterPro"/>
</dbReference>
<dbReference type="EMBL" id="LR130779">
    <property type="protein sequence ID" value="VDN62267.1"/>
    <property type="molecule type" value="Genomic_DNA"/>
</dbReference>
<dbReference type="Pfam" id="PF05171">
    <property type="entry name" value="HemS"/>
    <property type="match status" value="2"/>
</dbReference>
<dbReference type="InterPro" id="IPR007845">
    <property type="entry name" value="HemS/ChuX_dom"/>
</dbReference>
<gene>
    <name evidence="2" type="primary">hemS</name>
    <name evidence="2" type="ORF">POT9AD_1279</name>
</gene>
<organism evidence="2">
    <name type="scientific">Ectopseudomonas oleovorans</name>
    <name type="common">Pseudomonas oleovorans</name>
    <dbReference type="NCBI Taxonomy" id="301"/>
    <lineage>
        <taxon>Bacteria</taxon>
        <taxon>Pseudomonadati</taxon>
        <taxon>Pseudomonadota</taxon>
        <taxon>Gammaproteobacteria</taxon>
        <taxon>Pseudomonadales</taxon>
        <taxon>Pseudomonadaceae</taxon>
        <taxon>Ectopseudomonas</taxon>
    </lineage>
</organism>
<feature type="domain" description="Haemin-degrading HemS/ChuX" evidence="1">
    <location>
        <begin position="221"/>
        <end position="349"/>
    </location>
</feature>
<dbReference type="AlphaFoldDB" id="A0A653B1Z2"/>
<dbReference type="OrthoDB" id="316630at2"/>
<reference evidence="2" key="1">
    <citation type="submission" date="2018-11" db="EMBL/GenBank/DDBJ databases">
        <authorList>
            <consortium name="Genoscope - CEA"/>
            <person name="William W."/>
        </authorList>
    </citation>
    <scope>NUCLEOTIDE SEQUENCE [LARGE SCALE GENOMIC DNA]</scope>
    <source>
        <strain evidence="2">T9AD</strain>
    </source>
</reference>
<name>A0A653B1Z2_ECTOL</name>